<evidence type="ECO:0008006" key="3">
    <source>
        <dbReference type="Google" id="ProtNLM"/>
    </source>
</evidence>
<dbReference type="InterPro" id="IPR001969">
    <property type="entry name" value="Aspartic_peptidase_AS"/>
</dbReference>
<reference evidence="2" key="1">
    <citation type="submission" date="2017-03" db="EMBL/GenBank/DDBJ databases">
        <title>Phytopthora megakarya and P. palmivora, two closely related causual agents of cacao black pod achieved similar genome size and gene model numbers by different mechanisms.</title>
        <authorList>
            <person name="Ali S."/>
            <person name="Shao J."/>
            <person name="Larry D.J."/>
            <person name="Kronmiller B."/>
            <person name="Shen D."/>
            <person name="Strem M.D."/>
            <person name="Melnick R.L."/>
            <person name="Guiltinan M.J."/>
            <person name="Tyler B.M."/>
            <person name="Meinhardt L.W."/>
            <person name="Bailey B.A."/>
        </authorList>
    </citation>
    <scope>NUCLEOTIDE SEQUENCE [LARGE SCALE GENOMIC DNA]</scope>
    <source>
        <strain evidence="2">zdho120</strain>
    </source>
</reference>
<dbReference type="Gene3D" id="2.40.70.10">
    <property type="entry name" value="Acid Proteases"/>
    <property type="match status" value="1"/>
</dbReference>
<dbReference type="GO" id="GO:0004190">
    <property type="term" value="F:aspartic-type endopeptidase activity"/>
    <property type="evidence" value="ECO:0007669"/>
    <property type="project" value="InterPro"/>
</dbReference>
<proteinExistence type="predicted"/>
<name>A0A225W1T6_9STRA</name>
<accession>A0A225W1T6</accession>
<evidence type="ECO:0000313" key="2">
    <source>
        <dbReference type="Proteomes" id="UP000198211"/>
    </source>
</evidence>
<dbReference type="EMBL" id="NBNE01002147">
    <property type="protein sequence ID" value="OWZ11354.1"/>
    <property type="molecule type" value="Genomic_DNA"/>
</dbReference>
<dbReference type="PROSITE" id="PS00141">
    <property type="entry name" value="ASP_PROTEASE"/>
    <property type="match status" value="1"/>
</dbReference>
<dbReference type="SUPFAM" id="SSF50630">
    <property type="entry name" value="Acid proteases"/>
    <property type="match status" value="1"/>
</dbReference>
<dbReference type="GO" id="GO:0006508">
    <property type="term" value="P:proteolysis"/>
    <property type="evidence" value="ECO:0007669"/>
    <property type="project" value="InterPro"/>
</dbReference>
<keyword evidence="2" id="KW-1185">Reference proteome</keyword>
<evidence type="ECO:0000313" key="1">
    <source>
        <dbReference type="EMBL" id="OWZ11354.1"/>
    </source>
</evidence>
<sequence>MNVFNEDLLAEVSFSDDSQSQLSDGLDITTRPEFRLKRAVNNLPTDILLDSGASVSMVSLSLARRLKLKLKFGK</sequence>
<comment type="caution">
    <text evidence="1">The sequence shown here is derived from an EMBL/GenBank/DDBJ whole genome shotgun (WGS) entry which is preliminary data.</text>
</comment>
<dbReference type="Proteomes" id="UP000198211">
    <property type="component" value="Unassembled WGS sequence"/>
</dbReference>
<gene>
    <name evidence="1" type="ORF">PHMEG_00015634</name>
</gene>
<dbReference type="Pfam" id="PF13650">
    <property type="entry name" value="Asp_protease_2"/>
    <property type="match status" value="1"/>
</dbReference>
<protein>
    <recommendedName>
        <fullName evidence="3">Peptidase A2 domain-containing protein</fullName>
    </recommendedName>
</protein>
<dbReference type="AlphaFoldDB" id="A0A225W1T6"/>
<dbReference type="InterPro" id="IPR021109">
    <property type="entry name" value="Peptidase_aspartic_dom_sf"/>
</dbReference>
<organism evidence="1 2">
    <name type="scientific">Phytophthora megakarya</name>
    <dbReference type="NCBI Taxonomy" id="4795"/>
    <lineage>
        <taxon>Eukaryota</taxon>
        <taxon>Sar</taxon>
        <taxon>Stramenopiles</taxon>
        <taxon>Oomycota</taxon>
        <taxon>Peronosporomycetes</taxon>
        <taxon>Peronosporales</taxon>
        <taxon>Peronosporaceae</taxon>
        <taxon>Phytophthora</taxon>
    </lineage>
</organism>